<evidence type="ECO:0000313" key="7">
    <source>
        <dbReference type="Proteomes" id="UP000241546"/>
    </source>
</evidence>
<dbReference type="Pfam" id="PF00172">
    <property type="entry name" value="Zn_clus"/>
    <property type="match status" value="1"/>
</dbReference>
<dbReference type="AlphaFoldDB" id="A0A2T4B9W0"/>
<evidence type="ECO:0000259" key="5">
    <source>
        <dbReference type="PROSITE" id="PS50048"/>
    </source>
</evidence>
<proteinExistence type="predicted"/>
<dbReference type="RefSeq" id="XP_024749427.1">
    <property type="nucleotide sequence ID" value="XM_024895221.1"/>
</dbReference>
<dbReference type="PROSITE" id="PS00463">
    <property type="entry name" value="ZN2_CY6_FUNGAL_1"/>
    <property type="match status" value="1"/>
</dbReference>
<reference evidence="7" key="1">
    <citation type="submission" date="2016-07" db="EMBL/GenBank/DDBJ databases">
        <title>Multiple horizontal gene transfer events from other fungi enriched the ability of initially mycotrophic Trichoderma (Ascomycota) to feed on dead plant biomass.</title>
        <authorList>
            <consortium name="DOE Joint Genome Institute"/>
            <person name="Atanasova L."/>
            <person name="Chenthamara K."/>
            <person name="Zhang J."/>
            <person name="Grujic M."/>
            <person name="Henrissat B."/>
            <person name="Kuo A."/>
            <person name="Aerts A."/>
            <person name="Salamov A."/>
            <person name="Lipzen A."/>
            <person name="Labutti K."/>
            <person name="Barry K."/>
            <person name="Miao Y."/>
            <person name="Rahimi M.J."/>
            <person name="Shen Q."/>
            <person name="Grigoriev I.V."/>
            <person name="Kubicek C.P."/>
            <person name="Druzhinina I.S."/>
        </authorList>
    </citation>
    <scope>NUCLEOTIDE SEQUENCE [LARGE SCALE GENOMIC DNA]</scope>
    <source>
        <strain evidence="7">TUCIM 6016</strain>
    </source>
</reference>
<dbReference type="GO" id="GO:0003677">
    <property type="term" value="F:DNA binding"/>
    <property type="evidence" value="ECO:0007669"/>
    <property type="project" value="InterPro"/>
</dbReference>
<dbReference type="InterPro" id="IPR036864">
    <property type="entry name" value="Zn2-C6_fun-type_DNA-bd_sf"/>
</dbReference>
<dbReference type="GeneID" id="36603339"/>
<evidence type="ECO:0000256" key="1">
    <source>
        <dbReference type="ARBA" id="ARBA00004123"/>
    </source>
</evidence>
<evidence type="ECO:0000313" key="6">
    <source>
        <dbReference type="EMBL" id="PTB66107.1"/>
    </source>
</evidence>
<evidence type="ECO:0000256" key="2">
    <source>
        <dbReference type="ARBA" id="ARBA00022723"/>
    </source>
</evidence>
<dbReference type="OrthoDB" id="5344325at2759"/>
<evidence type="ECO:0000256" key="4">
    <source>
        <dbReference type="SAM" id="MobiDB-lite"/>
    </source>
</evidence>
<dbReference type="SUPFAM" id="SSF57701">
    <property type="entry name" value="Zn2/Cys6 DNA-binding domain"/>
    <property type="match status" value="1"/>
</dbReference>
<feature type="domain" description="Zn(2)-C6 fungal-type" evidence="5">
    <location>
        <begin position="18"/>
        <end position="49"/>
    </location>
</feature>
<dbReference type="PANTHER" id="PTHR31001:SF84">
    <property type="entry name" value="FUNGAL SPECIFIC TRANSCRIPTION FACTOR"/>
    <property type="match status" value="1"/>
</dbReference>
<feature type="region of interest" description="Disordered" evidence="4">
    <location>
        <begin position="52"/>
        <end position="73"/>
    </location>
</feature>
<dbReference type="SMART" id="SM00906">
    <property type="entry name" value="Fungal_trans"/>
    <property type="match status" value="1"/>
</dbReference>
<dbReference type="InterPro" id="IPR007219">
    <property type="entry name" value="XnlR_reg_dom"/>
</dbReference>
<keyword evidence="3" id="KW-0539">Nucleus</keyword>
<feature type="compositionally biased region" description="Polar residues" evidence="4">
    <location>
        <begin position="52"/>
        <end position="64"/>
    </location>
</feature>
<dbReference type="PANTHER" id="PTHR31001">
    <property type="entry name" value="UNCHARACTERIZED TRANSCRIPTIONAL REGULATORY PROTEIN"/>
    <property type="match status" value="1"/>
</dbReference>
<dbReference type="Pfam" id="PF04082">
    <property type="entry name" value="Fungal_trans"/>
    <property type="match status" value="1"/>
</dbReference>
<protein>
    <submittedName>
        <fullName evidence="6">N-terminal binuclear Zn cluster-containing/DNA binding domain-containing protein</fullName>
    </submittedName>
</protein>
<keyword evidence="2" id="KW-0479">Metal-binding</keyword>
<dbReference type="Gene3D" id="4.10.240.10">
    <property type="entry name" value="Zn(2)-C6 fungal-type DNA-binding domain"/>
    <property type="match status" value="1"/>
</dbReference>
<dbReference type="InterPro" id="IPR050613">
    <property type="entry name" value="Sec_Metabolite_Reg"/>
</dbReference>
<name>A0A2T4B9W0_9HYPO</name>
<dbReference type="GO" id="GO:0006351">
    <property type="term" value="P:DNA-templated transcription"/>
    <property type="evidence" value="ECO:0007669"/>
    <property type="project" value="InterPro"/>
</dbReference>
<accession>A0A2T4B9W0</accession>
<dbReference type="EMBL" id="KZ680213">
    <property type="protein sequence ID" value="PTB66107.1"/>
    <property type="molecule type" value="Genomic_DNA"/>
</dbReference>
<dbReference type="PROSITE" id="PS50048">
    <property type="entry name" value="ZN2_CY6_FUNGAL_2"/>
    <property type="match status" value="1"/>
</dbReference>
<keyword evidence="7" id="KW-1185">Reference proteome</keyword>
<evidence type="ECO:0000256" key="3">
    <source>
        <dbReference type="ARBA" id="ARBA00023242"/>
    </source>
</evidence>
<dbReference type="GO" id="GO:0008270">
    <property type="term" value="F:zinc ion binding"/>
    <property type="evidence" value="ECO:0007669"/>
    <property type="project" value="InterPro"/>
</dbReference>
<dbReference type="CDD" id="cd00067">
    <property type="entry name" value="GAL4"/>
    <property type="match status" value="1"/>
</dbReference>
<dbReference type="CDD" id="cd12148">
    <property type="entry name" value="fungal_TF_MHR"/>
    <property type="match status" value="1"/>
</dbReference>
<dbReference type="InterPro" id="IPR001138">
    <property type="entry name" value="Zn2Cys6_DnaBD"/>
</dbReference>
<dbReference type="GO" id="GO:0000981">
    <property type="term" value="F:DNA-binding transcription factor activity, RNA polymerase II-specific"/>
    <property type="evidence" value="ECO:0007669"/>
    <property type="project" value="InterPro"/>
</dbReference>
<gene>
    <name evidence="6" type="ORF">BBK36DRAFT_1168735</name>
</gene>
<organism evidence="6 7">
    <name type="scientific">Trichoderma citrinoviride</name>
    <dbReference type="NCBI Taxonomy" id="58853"/>
    <lineage>
        <taxon>Eukaryota</taxon>
        <taxon>Fungi</taxon>
        <taxon>Dikarya</taxon>
        <taxon>Ascomycota</taxon>
        <taxon>Pezizomycotina</taxon>
        <taxon>Sordariomycetes</taxon>
        <taxon>Hypocreomycetidae</taxon>
        <taxon>Hypocreales</taxon>
        <taxon>Hypocreaceae</taxon>
        <taxon>Trichoderma</taxon>
    </lineage>
</organism>
<comment type="subcellular location">
    <subcellularLocation>
        <location evidence="1">Nucleus</location>
    </subcellularLocation>
</comment>
<dbReference type="SMART" id="SM00066">
    <property type="entry name" value="GAL4"/>
    <property type="match status" value="1"/>
</dbReference>
<sequence>MDPGKTMTKRGRGRSVTACLECRKLKKKCDRQWPCNHCSSRQIPHRCRFTQATQNQQQMSASTDTPEDSDQAMSPASAMHMLGYMYAKNDAVFGGITPKAQYTESPNAVPEPVLKASRIVSPRPYTDVLIKNFFDNVNYHYGILHQPSFMIAYVNWWSHRRRAQSESAIGLTCLILRICANSSQFLSQETSLQLEVDLGDSVQNLSRTYHDAAQTISAFLSPRCGDLVNAQQSFLAATWHKGEADFVRSWHELGATVRLVQEMSVHIDVHSEEINEFDLEMRRRLWCALYTWERYMAANFNRPPMIQSDTTVPLPNPKLDHQRTLPEVPSLIVAKLLENQLARQLEEGDRADGTHGPGKLEFVEAWMSSLPPAFRVVDPVKRWDGEYPYIPFQRLQLHCVGYMTQLLLLRSTLITSGAFSEISFAGARITPETMMLLHRIVDLSLQAMAVSKDIFELCFPQHSKYFMVAFCPFDNAALLCSLLMHDVSRTVIPRRMEVVHAVGQALHISRRLRGFTRMGDATWSILSTFRDRINLTLLGRELIEETEVTGKIRRRSTGSGVGSPPESDDRFEAFSNEELRLLEDNLAADSAGILGIDLGTLDGVWNWERVGF</sequence>
<dbReference type="Proteomes" id="UP000241546">
    <property type="component" value="Unassembled WGS sequence"/>
</dbReference>
<dbReference type="GO" id="GO:0005634">
    <property type="term" value="C:nucleus"/>
    <property type="evidence" value="ECO:0007669"/>
    <property type="project" value="UniProtKB-SubCell"/>
</dbReference>